<evidence type="ECO:0000256" key="7">
    <source>
        <dbReference type="ARBA" id="ARBA00022741"/>
    </source>
</evidence>
<dbReference type="Pfam" id="PF13281">
    <property type="entry name" value="MAP3K_TRAF_bd"/>
    <property type="match status" value="1"/>
</dbReference>
<proteinExistence type="inferred from homology"/>
<keyword evidence="11 15" id="KW-0175">Coiled coil</keyword>
<dbReference type="SUPFAM" id="SSF56112">
    <property type="entry name" value="Protein kinase-like (PK-like)"/>
    <property type="match status" value="1"/>
</dbReference>
<evidence type="ECO:0000256" key="6">
    <source>
        <dbReference type="ARBA" id="ARBA00022723"/>
    </source>
</evidence>
<evidence type="ECO:0000256" key="1">
    <source>
        <dbReference type="ARBA" id="ARBA00001946"/>
    </source>
</evidence>
<dbReference type="Proteomes" id="UP000507470">
    <property type="component" value="Unassembled WGS sequence"/>
</dbReference>
<evidence type="ECO:0000256" key="15">
    <source>
        <dbReference type="SAM" id="Coils"/>
    </source>
</evidence>
<dbReference type="InterPro" id="IPR008271">
    <property type="entry name" value="Ser/Thr_kinase_AS"/>
</dbReference>
<dbReference type="EC" id="2.7.11.25" evidence="3"/>
<gene>
    <name evidence="17" type="ORF">MCOR_19159</name>
</gene>
<dbReference type="GO" id="GO:0046872">
    <property type="term" value="F:metal ion binding"/>
    <property type="evidence" value="ECO:0007669"/>
    <property type="project" value="UniProtKB-KW"/>
</dbReference>
<dbReference type="PROSITE" id="PS50011">
    <property type="entry name" value="PROTEIN_KINASE_DOM"/>
    <property type="match status" value="1"/>
</dbReference>
<dbReference type="CDD" id="cd06624">
    <property type="entry name" value="STKc_ASK"/>
    <property type="match status" value="1"/>
</dbReference>
<evidence type="ECO:0000256" key="8">
    <source>
        <dbReference type="ARBA" id="ARBA00022777"/>
    </source>
</evidence>
<dbReference type="PANTHER" id="PTHR11584:SF394">
    <property type="entry name" value="APOPTOTIC SIGNAL-REGULATING KINASE 1, ISOFORM C"/>
    <property type="match status" value="1"/>
</dbReference>
<evidence type="ECO:0000313" key="18">
    <source>
        <dbReference type="Proteomes" id="UP000507470"/>
    </source>
</evidence>
<dbReference type="InterPro" id="IPR046873">
    <property type="entry name" value="HisK-N-like"/>
</dbReference>
<dbReference type="FunFam" id="1.10.510.10:FF:000054">
    <property type="entry name" value="Mitogen-activated protein kinase kinase kinase 5"/>
    <property type="match status" value="1"/>
</dbReference>
<dbReference type="InterPro" id="IPR025136">
    <property type="entry name" value="MAP3K_TRAF-bd"/>
</dbReference>
<keyword evidence="9 14" id="KW-0067">ATP-binding</keyword>
<keyword evidence="4" id="KW-0723">Serine/threonine-protein kinase</keyword>
<keyword evidence="18" id="KW-1185">Reference proteome</keyword>
<keyword evidence="6" id="KW-0479">Metal-binding</keyword>
<dbReference type="GO" id="GO:0004709">
    <property type="term" value="F:MAP kinase kinase kinase activity"/>
    <property type="evidence" value="ECO:0007669"/>
    <property type="project" value="UniProtKB-EC"/>
</dbReference>
<evidence type="ECO:0000256" key="2">
    <source>
        <dbReference type="ARBA" id="ARBA00006529"/>
    </source>
</evidence>
<dbReference type="Gene3D" id="1.10.510.10">
    <property type="entry name" value="Transferase(Phosphotransferase) domain 1"/>
    <property type="match status" value="1"/>
</dbReference>
<dbReference type="SMART" id="SM00220">
    <property type="entry name" value="S_TKc"/>
    <property type="match status" value="1"/>
</dbReference>
<dbReference type="Pfam" id="PF20302">
    <property type="entry name" value="HisK-N-like"/>
    <property type="match status" value="1"/>
</dbReference>
<feature type="coiled-coil region" evidence="15">
    <location>
        <begin position="1210"/>
        <end position="1237"/>
    </location>
</feature>
<dbReference type="PANTHER" id="PTHR11584">
    <property type="entry name" value="SERINE/THREONINE PROTEIN KINASE"/>
    <property type="match status" value="1"/>
</dbReference>
<dbReference type="InterPro" id="IPR013761">
    <property type="entry name" value="SAM/pointed_sf"/>
</dbReference>
<dbReference type="Pfam" id="PF19039">
    <property type="entry name" value="ASK_PH"/>
    <property type="match status" value="1"/>
</dbReference>
<feature type="domain" description="Protein kinase" evidence="16">
    <location>
        <begin position="599"/>
        <end position="857"/>
    </location>
</feature>
<dbReference type="Gene3D" id="3.30.200.20">
    <property type="entry name" value="Phosphorylase Kinase, domain 1"/>
    <property type="match status" value="1"/>
</dbReference>
<protein>
    <recommendedName>
        <fullName evidence="3">mitogen-activated protein kinase kinase kinase</fullName>
        <ecNumber evidence="3">2.7.11.25</ecNumber>
    </recommendedName>
</protein>
<organism evidence="17 18">
    <name type="scientific">Mytilus coruscus</name>
    <name type="common">Sea mussel</name>
    <dbReference type="NCBI Taxonomy" id="42192"/>
    <lineage>
        <taxon>Eukaryota</taxon>
        <taxon>Metazoa</taxon>
        <taxon>Spiralia</taxon>
        <taxon>Lophotrochozoa</taxon>
        <taxon>Mollusca</taxon>
        <taxon>Bivalvia</taxon>
        <taxon>Autobranchia</taxon>
        <taxon>Pteriomorphia</taxon>
        <taxon>Mytilida</taxon>
        <taxon>Mytiloidea</taxon>
        <taxon>Mytilidae</taxon>
        <taxon>Mytilinae</taxon>
        <taxon>Mytilus</taxon>
    </lineage>
</organism>
<evidence type="ECO:0000256" key="13">
    <source>
        <dbReference type="ARBA" id="ARBA00048329"/>
    </source>
</evidence>
<dbReference type="InterPro" id="IPR043969">
    <property type="entry name" value="MAP3K_PH"/>
</dbReference>
<keyword evidence="10" id="KW-0460">Magnesium</keyword>
<evidence type="ECO:0000256" key="12">
    <source>
        <dbReference type="ARBA" id="ARBA00047559"/>
    </source>
</evidence>
<dbReference type="PROSITE" id="PS00108">
    <property type="entry name" value="PROTEIN_KINASE_ST"/>
    <property type="match status" value="1"/>
</dbReference>
<dbReference type="FunFam" id="3.30.200.20:FF:000487">
    <property type="entry name" value="Serine/threonine protein kinase, putative"/>
    <property type="match status" value="1"/>
</dbReference>
<comment type="catalytic activity">
    <reaction evidence="13">
        <text>L-seryl-[protein] + ATP = O-phospho-L-seryl-[protein] + ADP + H(+)</text>
        <dbReference type="Rhea" id="RHEA:17989"/>
        <dbReference type="Rhea" id="RHEA-COMP:9863"/>
        <dbReference type="Rhea" id="RHEA-COMP:11604"/>
        <dbReference type="ChEBI" id="CHEBI:15378"/>
        <dbReference type="ChEBI" id="CHEBI:29999"/>
        <dbReference type="ChEBI" id="CHEBI:30616"/>
        <dbReference type="ChEBI" id="CHEBI:83421"/>
        <dbReference type="ChEBI" id="CHEBI:456216"/>
        <dbReference type="EC" id="2.7.11.25"/>
    </reaction>
</comment>
<dbReference type="InterPro" id="IPR000719">
    <property type="entry name" value="Prot_kinase_dom"/>
</dbReference>
<accession>A0A6J8BJ55</accession>
<evidence type="ECO:0000256" key="5">
    <source>
        <dbReference type="ARBA" id="ARBA00022679"/>
    </source>
</evidence>
<dbReference type="Pfam" id="PF00069">
    <property type="entry name" value="Pkinase"/>
    <property type="match status" value="1"/>
</dbReference>
<comment type="catalytic activity">
    <reaction evidence="12">
        <text>L-threonyl-[protein] + ATP = O-phospho-L-threonyl-[protein] + ADP + H(+)</text>
        <dbReference type="Rhea" id="RHEA:46608"/>
        <dbReference type="Rhea" id="RHEA-COMP:11060"/>
        <dbReference type="Rhea" id="RHEA-COMP:11605"/>
        <dbReference type="ChEBI" id="CHEBI:15378"/>
        <dbReference type="ChEBI" id="CHEBI:30013"/>
        <dbReference type="ChEBI" id="CHEBI:30616"/>
        <dbReference type="ChEBI" id="CHEBI:61977"/>
        <dbReference type="ChEBI" id="CHEBI:456216"/>
        <dbReference type="EC" id="2.7.11.25"/>
    </reaction>
</comment>
<dbReference type="Pfam" id="PF20309">
    <property type="entry name" value="DRHyd-ASK"/>
    <property type="match status" value="1"/>
</dbReference>
<comment type="cofactor">
    <cofactor evidence="1">
        <name>Mg(2+)</name>
        <dbReference type="ChEBI" id="CHEBI:18420"/>
    </cofactor>
</comment>
<comment type="similarity">
    <text evidence="2">Belongs to the protein kinase superfamily. STE Ser/Thr protein kinase family. MAP kinase kinase kinase subfamily.</text>
</comment>
<keyword evidence="7 14" id="KW-0547">Nucleotide-binding</keyword>
<dbReference type="SUPFAM" id="SSF47769">
    <property type="entry name" value="SAM/Pointed domain"/>
    <property type="match status" value="1"/>
</dbReference>
<evidence type="ECO:0000256" key="9">
    <source>
        <dbReference type="ARBA" id="ARBA00022840"/>
    </source>
</evidence>
<keyword evidence="5" id="KW-0808">Transferase</keyword>
<sequence length="1349" mass="153559">MEMFHNRRMKVVCVLDSWGKTTPNVDRQSVTATTNLGAIDSPRRAALCVLEKVCKSVEASLEHVPFKKLDFGSTSVLEEFYNADVVVVDMTIPVQQSALFYHIGVRQSMGMKHNIVLFYDTDVEQSLSLKLSCGANVEFLPYLVDANNVPVVVENSTLPQDMCMHPEKGMSLYYQLKKRLIELQKENIAHQKERFLNDLRKARQSYKGEELVKHLDGMRRRLDDPQLLSVDVVFNMLLSFRDIQEYNSMVKLVEDLENIPNNTISSSIGIQYHYAFALNRRNKEGDRQKALNVVTKALSKTDNQTPDMLCLCGRIYKDMFVESDYTDKEALDNAILWYRKGFERQPHEYAGINLATLLVISGKEFSTCQELQRIGLILNNLIGKKGSLPSLTDYWDVATFFEISVLAQDFGKAVQAAECMFSLEPPYWYLKSTVGNITLINRFRKTSSQTGDYQLFCFWMDFFVEATKTETSVTTFPVLVLEPTKTFMPSYVQINSDGENKEVRLWNVAQSAETKQQSQWTFQATSIKGVSLYKRDCRAVFIYVMENSDDFHIFFSSESQRLSFYAMVSDMISDQASAQVFTSMDEEEVVDFEYDLDDKNNRVVLGRGTYGIVYAARDKKTQVRIAIKEVPEKHSQEVQPLHEEIKLQSKLTHKNIVKYLGSTSEDGLFKIFMEQVPGGSLSQLLHSKWGPLKDNETTIAYYTKQILDGLKYLHDNKIVHRDIKGDNVLVNTYSGVLKISDFGTSKRLSGINPCADTFAGTIQYMAPEVIDKGARGYGPSADIWSLGCTVIEMATGKIPFIELESPEAAMFKVGFYKMHPEIPETMSANAKDFLLRCFQPEPEQRDTATELLKHPFIVETLSPRKKKKRVSDVEYLRSISMPAAEIKKQKPKLELHVPRKKSRDAKNGIQMSCSMENLDDTDNNPEFLEDERFLQGLLQASTEPKYHRSRSLHSGLLNITDADLDRNHGFGFRRRSGSDSRFLYMARSPSPTSRPCSPSTLDVYYSSEPGLAHTASYSNLSPDVSEGDHSSVDSSGRDGGFYLLRKDSERRTTLVQILSHDINQICDMWLQMLHKDATISNPKLTVEHLKQLASSLRNYIQDNNTNSIKDTIARLRTGFEYDPTAMTELQLALYVFQEAVSMNLKTHSIQPHWMFAIDNLLRAAVQEAIMILSPELGANLAGMKEDEQESGVPSTNSIKSIQHAYRNSASAELRTQIDNLEEENMRLLQQLVQTNQSYGSLLKKSLDDKKVQMELLQSFIATSSVSPGSPIKSRVPDIHEPPDEELAAWLKKANFDQETIDVISREQYLLQDLLELVRLEDLSKLQLRSGIIYRLWRAILNHRDKQPKR</sequence>
<evidence type="ECO:0000256" key="11">
    <source>
        <dbReference type="ARBA" id="ARBA00023054"/>
    </source>
</evidence>
<dbReference type="GO" id="GO:0005524">
    <property type="term" value="F:ATP binding"/>
    <property type="evidence" value="ECO:0007669"/>
    <property type="project" value="UniProtKB-UniRule"/>
</dbReference>
<evidence type="ECO:0000256" key="14">
    <source>
        <dbReference type="PROSITE-ProRule" id="PRU10141"/>
    </source>
</evidence>
<evidence type="ECO:0000313" key="17">
    <source>
        <dbReference type="EMBL" id="CAC5383411.1"/>
    </source>
</evidence>
<dbReference type="InterPro" id="IPR046872">
    <property type="entry name" value="DRHyd-ASK"/>
</dbReference>
<feature type="binding site" evidence="14">
    <location>
        <position position="628"/>
    </location>
    <ligand>
        <name>ATP</name>
        <dbReference type="ChEBI" id="CHEBI:30616"/>
    </ligand>
</feature>
<dbReference type="EMBL" id="CACVKT020003360">
    <property type="protein sequence ID" value="CAC5383411.1"/>
    <property type="molecule type" value="Genomic_DNA"/>
</dbReference>
<name>A0A6J8BJ55_MYTCO</name>
<evidence type="ECO:0000256" key="4">
    <source>
        <dbReference type="ARBA" id="ARBA00022527"/>
    </source>
</evidence>
<reference evidence="17 18" key="1">
    <citation type="submission" date="2020-06" db="EMBL/GenBank/DDBJ databases">
        <authorList>
            <person name="Li R."/>
            <person name="Bekaert M."/>
        </authorList>
    </citation>
    <scope>NUCLEOTIDE SEQUENCE [LARGE SCALE GENOMIC DNA]</scope>
    <source>
        <strain evidence="18">wild</strain>
    </source>
</reference>
<dbReference type="InterPro" id="IPR011009">
    <property type="entry name" value="Kinase-like_dom_sf"/>
</dbReference>
<keyword evidence="8" id="KW-0418">Kinase</keyword>
<dbReference type="InterPro" id="IPR017441">
    <property type="entry name" value="Protein_kinase_ATP_BS"/>
</dbReference>
<evidence type="ECO:0000256" key="10">
    <source>
        <dbReference type="ARBA" id="ARBA00022842"/>
    </source>
</evidence>
<dbReference type="PROSITE" id="PS00107">
    <property type="entry name" value="PROTEIN_KINASE_ATP"/>
    <property type="match status" value="1"/>
</dbReference>
<evidence type="ECO:0000259" key="16">
    <source>
        <dbReference type="PROSITE" id="PS50011"/>
    </source>
</evidence>
<evidence type="ECO:0000256" key="3">
    <source>
        <dbReference type="ARBA" id="ARBA00012406"/>
    </source>
</evidence>
<dbReference type="OrthoDB" id="275301at2759"/>